<dbReference type="PANTHER" id="PTHR12110:SF41">
    <property type="entry name" value="INOSOSE DEHYDRATASE"/>
    <property type="match status" value="1"/>
</dbReference>
<dbReference type="InterPro" id="IPR050312">
    <property type="entry name" value="IolE/XylAMocC-like"/>
</dbReference>
<sequence>MRFNPYISYHVSQWKHDYLAAFKRISDHGMTSVEMGSAFLQDISLIKSHLDAYGLTLSSVFEFGHFQNFRRKREILMHHSLLAHKMSRLGVPMVILAPGLRYKDTSLSQMYMFIDEITKIYSSYNITTTIHPHFKQCIFFEKDITSLLENVNQPLFLLPDTCHLNLANIDTASFFQRFSRFVKGVHVRELSSILFSFLIDILQKDSWIIIEESEKIKASLTTIDFNIKEVKKFIGFEA</sequence>
<dbReference type="InterPro" id="IPR013022">
    <property type="entry name" value="Xyl_isomerase-like_TIM-brl"/>
</dbReference>
<dbReference type="PANTHER" id="PTHR12110">
    <property type="entry name" value="HYDROXYPYRUVATE ISOMERASE"/>
    <property type="match status" value="1"/>
</dbReference>
<dbReference type="AlphaFoldDB" id="A0A9X2BJ95"/>
<evidence type="ECO:0000313" key="3">
    <source>
        <dbReference type="Proteomes" id="UP001139011"/>
    </source>
</evidence>
<dbReference type="Proteomes" id="UP001139011">
    <property type="component" value="Unassembled WGS sequence"/>
</dbReference>
<dbReference type="Pfam" id="PF01261">
    <property type="entry name" value="AP_endonuc_2"/>
    <property type="match status" value="1"/>
</dbReference>
<dbReference type="EMBL" id="JAIWJX010000004">
    <property type="protein sequence ID" value="MCK6259423.1"/>
    <property type="molecule type" value="Genomic_DNA"/>
</dbReference>
<evidence type="ECO:0000259" key="1">
    <source>
        <dbReference type="Pfam" id="PF01261"/>
    </source>
</evidence>
<keyword evidence="3" id="KW-1185">Reference proteome</keyword>
<proteinExistence type="predicted"/>
<keyword evidence="2" id="KW-0413">Isomerase</keyword>
<dbReference type="GO" id="GO:0016853">
    <property type="term" value="F:isomerase activity"/>
    <property type="evidence" value="ECO:0007669"/>
    <property type="project" value="UniProtKB-KW"/>
</dbReference>
<protein>
    <submittedName>
        <fullName evidence="2">Sugar phosphate isomerase/epimerase</fullName>
    </submittedName>
</protein>
<dbReference type="RefSeq" id="WP_272885794.1">
    <property type="nucleotide sequence ID" value="NZ_JAIWJX010000004.1"/>
</dbReference>
<evidence type="ECO:0000313" key="2">
    <source>
        <dbReference type="EMBL" id="MCK6259423.1"/>
    </source>
</evidence>
<dbReference type="Gene3D" id="3.20.20.150">
    <property type="entry name" value="Divalent-metal-dependent TIM barrel enzymes"/>
    <property type="match status" value="1"/>
</dbReference>
<dbReference type="InterPro" id="IPR036237">
    <property type="entry name" value="Xyl_isomerase-like_sf"/>
</dbReference>
<name>A0A9X2BJ95_9BACL</name>
<organism evidence="2 3">
    <name type="scientific">Fictibacillus marinisediminis</name>
    <dbReference type="NCBI Taxonomy" id="2878389"/>
    <lineage>
        <taxon>Bacteria</taxon>
        <taxon>Bacillati</taxon>
        <taxon>Bacillota</taxon>
        <taxon>Bacilli</taxon>
        <taxon>Bacillales</taxon>
        <taxon>Fictibacillaceae</taxon>
        <taxon>Fictibacillus</taxon>
    </lineage>
</organism>
<reference evidence="2" key="1">
    <citation type="submission" date="2021-09" db="EMBL/GenBank/DDBJ databases">
        <title>Genome analysis of Fictibacillus sp. KIGAM418 isolated from marine sediment.</title>
        <authorList>
            <person name="Seo M.-J."/>
            <person name="Cho E.-S."/>
            <person name="Hwang C.Y."/>
        </authorList>
    </citation>
    <scope>NUCLEOTIDE SEQUENCE</scope>
    <source>
        <strain evidence="2">KIGAM418</strain>
    </source>
</reference>
<gene>
    <name evidence="2" type="ORF">LCY76_22900</name>
</gene>
<feature type="domain" description="Xylose isomerase-like TIM barrel" evidence="1">
    <location>
        <begin position="22"/>
        <end position="188"/>
    </location>
</feature>
<accession>A0A9X2BJ95</accession>
<comment type="caution">
    <text evidence="2">The sequence shown here is derived from an EMBL/GenBank/DDBJ whole genome shotgun (WGS) entry which is preliminary data.</text>
</comment>
<dbReference type="SUPFAM" id="SSF51658">
    <property type="entry name" value="Xylose isomerase-like"/>
    <property type="match status" value="1"/>
</dbReference>